<dbReference type="GO" id="GO:0060271">
    <property type="term" value="P:cilium assembly"/>
    <property type="evidence" value="ECO:0007669"/>
    <property type="project" value="TreeGrafter"/>
</dbReference>
<evidence type="ECO:0000313" key="10">
    <source>
        <dbReference type="RefSeq" id="XP_030623770.1"/>
    </source>
</evidence>
<evidence type="ECO:0000256" key="4">
    <source>
        <dbReference type="ARBA" id="ARBA00022794"/>
    </source>
</evidence>
<dbReference type="InterPro" id="IPR057724">
    <property type="entry name" value="TCTN1-3_N"/>
</dbReference>
<keyword evidence="4" id="KW-0970">Cilium biogenesis/degradation</keyword>
<feature type="domain" description="Tectonic-1-3" evidence="7">
    <location>
        <begin position="260"/>
        <end position="434"/>
    </location>
</feature>
<evidence type="ECO:0000259" key="7">
    <source>
        <dbReference type="Pfam" id="PF07773"/>
    </source>
</evidence>
<keyword evidence="3 6" id="KW-0732">Signal</keyword>
<sequence>MAPLSWVLILTRLVYSLNVDDANIENFNDTFRNINESLDAAEWDKSLNFTEFEENSTLSVSTAITAATEAVTTFTNHTGVLETTTQSYGTANGNLVTDSYEKSTTMSTRSSTSSQPLPLSGVLPPVIDVLGLCPCNVRSKQCDVNCCCDPDCTEELAMFTTCLTEKVIGDPRLCSQVAVSYTLRMAPDGFSQVQSSFSKEVNPNVFCIQSANYEAGLVYATPRVPTEGNFNAIFDQFVGFSFGNSMENSVQLSTEPGNSPGYQYGDAIQTEDEAGAREFFRLPVSAGTAYCLDANPAAFLQDQTSRCMRNFALASDCTLLSALNLQTYSSILLLSGKDKDADVVAVEVAAISLQSLEGTQALVDLVDTSLYTPVLLVPVGTDSVVCNNVVLQVKYVVTYSEAGEIVNVTASFVLGAVNLSMVPVQQEFQITFVQDAANAPLIRFSGNPGYIVRLPLLAGSRTADGIIQSTDPKGSLTVLQSSREQDCLSGSLQRSPVLFGVDMVSGCTLRLEDTANCSVVSELILRMLKGQSFPEYVASFGNSSPENPLDWVPITNKTTPTGTQGCSIPLSYHLDVRWTKYGTLDNPQAQIVSVMELIQTNATSLDSLSSGSSLLTVSSSVSFTDVSAPASPGFKVSPTIDAKLPFDFFFPFV</sequence>
<evidence type="ECO:0000256" key="6">
    <source>
        <dbReference type="SAM" id="SignalP"/>
    </source>
</evidence>
<evidence type="ECO:0000259" key="8">
    <source>
        <dbReference type="Pfam" id="PF25752"/>
    </source>
</evidence>
<dbReference type="AlphaFoldDB" id="A0A6J2UTF8"/>
<evidence type="ECO:0000256" key="2">
    <source>
        <dbReference type="ARBA" id="ARBA00011495"/>
    </source>
</evidence>
<feature type="chain" id="PRO_5026877116" evidence="6">
    <location>
        <begin position="17"/>
        <end position="653"/>
    </location>
</feature>
<dbReference type="Pfam" id="PF07773">
    <property type="entry name" value="TCTN_DUF1619"/>
    <property type="match status" value="2"/>
</dbReference>
<name>A0A6J2UTF8_CHACN</name>
<reference evidence="10" key="1">
    <citation type="submission" date="2025-08" db="UniProtKB">
        <authorList>
            <consortium name="RefSeq"/>
        </authorList>
    </citation>
    <scope>IDENTIFICATION</scope>
</reference>
<proteinExistence type="inferred from homology"/>
<dbReference type="CTD" id="79600"/>
<feature type="domain" description="Tectonic-1-3" evidence="7">
    <location>
        <begin position="449"/>
        <end position="625"/>
    </location>
</feature>
<comment type="similarity">
    <text evidence="1">Belongs to the tectonic family.</text>
</comment>
<feature type="domain" description="Tectonic-1-3 N-terminal" evidence="8">
    <location>
        <begin position="112"/>
        <end position="229"/>
    </location>
</feature>
<dbReference type="PANTHER" id="PTHR14611">
    <property type="entry name" value="TECTONIC FAMILY MEMBER"/>
    <property type="match status" value="1"/>
</dbReference>
<keyword evidence="9" id="KW-1185">Reference proteome</keyword>
<comment type="subunit">
    <text evidence="2">Part of the tectonic-like complex (also named B9 complex).</text>
</comment>
<dbReference type="RefSeq" id="XP_030623770.1">
    <property type="nucleotide sequence ID" value="XM_030767910.1"/>
</dbReference>
<dbReference type="GO" id="GO:1904491">
    <property type="term" value="P:protein localization to ciliary transition zone"/>
    <property type="evidence" value="ECO:0007669"/>
    <property type="project" value="TreeGrafter"/>
</dbReference>
<dbReference type="InterPro" id="IPR011677">
    <property type="entry name" value="TCTN1-3_dom"/>
</dbReference>
<evidence type="ECO:0000256" key="5">
    <source>
        <dbReference type="ARBA" id="ARBA00023180"/>
    </source>
</evidence>
<gene>
    <name evidence="10" type="primary">tctn1</name>
</gene>
<dbReference type="Pfam" id="PF25752">
    <property type="entry name" value="DUF1619_N"/>
    <property type="match status" value="1"/>
</dbReference>
<dbReference type="GO" id="GO:0036038">
    <property type="term" value="C:MKS complex"/>
    <property type="evidence" value="ECO:0007669"/>
    <property type="project" value="TreeGrafter"/>
</dbReference>
<evidence type="ECO:0000313" key="9">
    <source>
        <dbReference type="Proteomes" id="UP000504632"/>
    </source>
</evidence>
<dbReference type="InParanoid" id="A0A6J2UTF8"/>
<dbReference type="Proteomes" id="UP000504632">
    <property type="component" value="Chromosome 3"/>
</dbReference>
<dbReference type="PANTHER" id="PTHR14611:SF1">
    <property type="entry name" value="TECTONIC-1"/>
    <property type="match status" value="1"/>
</dbReference>
<feature type="signal peptide" evidence="6">
    <location>
        <begin position="1"/>
        <end position="16"/>
    </location>
</feature>
<dbReference type="GeneID" id="115807052"/>
<keyword evidence="5" id="KW-0325">Glycoprotein</keyword>
<dbReference type="OrthoDB" id="2104337at2759"/>
<evidence type="ECO:0000256" key="1">
    <source>
        <dbReference type="ARBA" id="ARBA00007633"/>
    </source>
</evidence>
<organism evidence="9 10">
    <name type="scientific">Chanos chanos</name>
    <name type="common">Milkfish</name>
    <name type="synonym">Mugil chanos</name>
    <dbReference type="NCBI Taxonomy" id="29144"/>
    <lineage>
        <taxon>Eukaryota</taxon>
        <taxon>Metazoa</taxon>
        <taxon>Chordata</taxon>
        <taxon>Craniata</taxon>
        <taxon>Vertebrata</taxon>
        <taxon>Euteleostomi</taxon>
        <taxon>Actinopterygii</taxon>
        <taxon>Neopterygii</taxon>
        <taxon>Teleostei</taxon>
        <taxon>Ostariophysi</taxon>
        <taxon>Gonorynchiformes</taxon>
        <taxon>Chanidae</taxon>
        <taxon>Chanos</taxon>
    </lineage>
</organism>
<dbReference type="FunCoup" id="A0A6J2UTF8">
    <property type="interactions" value="216"/>
</dbReference>
<evidence type="ECO:0000256" key="3">
    <source>
        <dbReference type="ARBA" id="ARBA00022729"/>
    </source>
</evidence>
<accession>A0A6J2UTF8</accession>
<protein>
    <submittedName>
        <fullName evidence="10">Tectonic-1</fullName>
    </submittedName>
</protein>
<dbReference type="InterPro" id="IPR040354">
    <property type="entry name" value="TCTN1-3"/>
</dbReference>